<proteinExistence type="predicted"/>
<accession>A0A7J0D602</accession>
<organism evidence="1 2">
    <name type="scientific">Streptomyces microflavus</name>
    <name type="common">Streptomyces lipmanii</name>
    <dbReference type="NCBI Taxonomy" id="1919"/>
    <lineage>
        <taxon>Bacteria</taxon>
        <taxon>Bacillati</taxon>
        <taxon>Actinomycetota</taxon>
        <taxon>Actinomycetes</taxon>
        <taxon>Kitasatosporales</taxon>
        <taxon>Streptomycetaceae</taxon>
        <taxon>Streptomyces</taxon>
    </lineage>
</organism>
<evidence type="ECO:0000313" key="1">
    <source>
        <dbReference type="EMBL" id="GFN10136.1"/>
    </source>
</evidence>
<evidence type="ECO:0000313" key="2">
    <source>
        <dbReference type="Proteomes" id="UP000498740"/>
    </source>
</evidence>
<dbReference type="Proteomes" id="UP000498740">
    <property type="component" value="Unassembled WGS sequence"/>
</dbReference>
<dbReference type="EMBL" id="BLWD01000004">
    <property type="protein sequence ID" value="GFN10136.1"/>
    <property type="molecule type" value="Genomic_DNA"/>
</dbReference>
<gene>
    <name evidence="1" type="ORF">Smic_86920</name>
</gene>
<reference evidence="1 2" key="1">
    <citation type="submission" date="2020-05" db="EMBL/GenBank/DDBJ databases">
        <title>Whole genome shotgun sequence of Streptomyces microflavus NBRC 13062.</title>
        <authorList>
            <person name="Komaki H."/>
            <person name="Tamura T."/>
        </authorList>
    </citation>
    <scope>NUCLEOTIDE SEQUENCE [LARGE SCALE GENOMIC DNA]</scope>
    <source>
        <strain evidence="1 2">NBRC 13062</strain>
    </source>
</reference>
<name>A0A7J0D602_STRMI</name>
<dbReference type="AlphaFoldDB" id="A0A7J0D602"/>
<comment type="caution">
    <text evidence="1">The sequence shown here is derived from an EMBL/GenBank/DDBJ whole genome shotgun (WGS) entry which is preliminary data.</text>
</comment>
<sequence length="201" mass="21358">MALPSRGVRFGMRSGDLTVGASGLRWRRGVLGVVGAALMVLSACAGPAQYYAGTGVHDATVAEAAGTWENIENTRLTLRRDGTASFQHLDGRNFDFDDGWRVSGTGTWKLSDDADGQDIRLTMTARTGAGTRSDAAVVDASASAPATYRWSMYVDRDERDALALFFFIGDPDNGSTYVLRKVAAQNAPATATPAADGESER</sequence>
<protein>
    <submittedName>
        <fullName evidence="1">Uncharacterized protein</fullName>
    </submittedName>
</protein>